<keyword evidence="4" id="KW-1134">Transmembrane beta strand</keyword>
<accession>A0A2P8HAW3</accession>
<keyword evidence="3" id="KW-0813">Transport</keyword>
<protein>
    <submittedName>
        <fullName evidence="8">Outer membrane protein TolC</fullName>
    </submittedName>
</protein>
<evidence type="ECO:0000256" key="3">
    <source>
        <dbReference type="ARBA" id="ARBA00022448"/>
    </source>
</evidence>
<gene>
    <name evidence="8" type="ORF">CLV51_10855</name>
</gene>
<name>A0A2P8HAW3_CHINA</name>
<sequence length="411" mass="46655">MNIRLIIFLLFPVATFSQTQQLTMETAVQLALQQNKGLKSAATNIDYYRDLTGTSTELPKIGVNLQYGQTNSYVKNDNNYSVSQTIPFPSVFGAKKQLNDAQVEKAVWYKATTQNELIYQVKQVYVQLLYILEVRELIKHQDSLFTNFARGADLRYKTGESRMLEKTAAEGRLNEVRNSLRQNEADLKIYIARLQALLGSNAPIRIKETEIPAANMLFENDSVAVSGNPQLQYLRQQIVITEKQQKLFKASILPDITVGYFNQSLIGTPLNATGTPLSTNSNRFQGFQVGLSLPVWFGPLKAKVRAEEKQRQIASLYYDNSMLQLQSQYEQAVQQFIKQRNSLDFYQRTALPNAELLLNQSSKSYTSGDIGYSEYFLNLEHVLSAQQGYLQARNDVKQAELYMAFLAGRQL</sequence>
<comment type="similarity">
    <text evidence="2">Belongs to the outer membrane factor (OMF) (TC 1.B.17) family.</text>
</comment>
<evidence type="ECO:0000256" key="4">
    <source>
        <dbReference type="ARBA" id="ARBA00022452"/>
    </source>
</evidence>
<dbReference type="GO" id="GO:0015288">
    <property type="term" value="F:porin activity"/>
    <property type="evidence" value="ECO:0007669"/>
    <property type="project" value="TreeGrafter"/>
</dbReference>
<dbReference type="RefSeq" id="WP_211302124.1">
    <property type="nucleotide sequence ID" value="NZ_PYAW01000008.1"/>
</dbReference>
<evidence type="ECO:0000313" key="9">
    <source>
        <dbReference type="Proteomes" id="UP000240971"/>
    </source>
</evidence>
<keyword evidence="9" id="KW-1185">Reference proteome</keyword>
<dbReference type="GO" id="GO:0015562">
    <property type="term" value="F:efflux transmembrane transporter activity"/>
    <property type="evidence" value="ECO:0007669"/>
    <property type="project" value="InterPro"/>
</dbReference>
<dbReference type="InterPro" id="IPR003423">
    <property type="entry name" value="OMP_efflux"/>
</dbReference>
<comment type="caution">
    <text evidence="8">The sequence shown here is derived from an EMBL/GenBank/DDBJ whole genome shotgun (WGS) entry which is preliminary data.</text>
</comment>
<dbReference type="InterPro" id="IPR051906">
    <property type="entry name" value="TolC-like"/>
</dbReference>
<dbReference type="PANTHER" id="PTHR30026">
    <property type="entry name" value="OUTER MEMBRANE PROTEIN TOLC"/>
    <property type="match status" value="1"/>
</dbReference>
<evidence type="ECO:0000256" key="2">
    <source>
        <dbReference type="ARBA" id="ARBA00007613"/>
    </source>
</evidence>
<dbReference type="AlphaFoldDB" id="A0A2P8HAW3"/>
<evidence type="ECO:0000256" key="6">
    <source>
        <dbReference type="ARBA" id="ARBA00023136"/>
    </source>
</evidence>
<dbReference type="GO" id="GO:1990281">
    <property type="term" value="C:efflux pump complex"/>
    <property type="evidence" value="ECO:0007669"/>
    <property type="project" value="TreeGrafter"/>
</dbReference>
<keyword evidence="7" id="KW-0998">Cell outer membrane</keyword>
<keyword evidence="5" id="KW-0812">Transmembrane</keyword>
<evidence type="ECO:0000256" key="5">
    <source>
        <dbReference type="ARBA" id="ARBA00022692"/>
    </source>
</evidence>
<dbReference type="SUPFAM" id="SSF56954">
    <property type="entry name" value="Outer membrane efflux proteins (OEP)"/>
    <property type="match status" value="1"/>
</dbReference>
<reference evidence="8 9" key="1">
    <citation type="submission" date="2018-03" db="EMBL/GenBank/DDBJ databases">
        <title>Genomic Encyclopedia of Archaeal and Bacterial Type Strains, Phase II (KMG-II): from individual species to whole genera.</title>
        <authorList>
            <person name="Goeker M."/>
        </authorList>
    </citation>
    <scope>NUCLEOTIDE SEQUENCE [LARGE SCALE GENOMIC DNA]</scope>
    <source>
        <strain evidence="8 9">DSM 24859</strain>
    </source>
</reference>
<evidence type="ECO:0000256" key="1">
    <source>
        <dbReference type="ARBA" id="ARBA00004442"/>
    </source>
</evidence>
<dbReference type="GO" id="GO:0009279">
    <property type="term" value="C:cell outer membrane"/>
    <property type="evidence" value="ECO:0007669"/>
    <property type="project" value="UniProtKB-SubCell"/>
</dbReference>
<proteinExistence type="inferred from homology"/>
<dbReference type="Proteomes" id="UP000240971">
    <property type="component" value="Unassembled WGS sequence"/>
</dbReference>
<dbReference type="PANTHER" id="PTHR30026:SF20">
    <property type="entry name" value="OUTER MEMBRANE PROTEIN TOLC"/>
    <property type="match status" value="1"/>
</dbReference>
<keyword evidence="6" id="KW-0472">Membrane</keyword>
<organism evidence="8 9">
    <name type="scientific">Chitinophaga niastensis</name>
    <dbReference type="NCBI Taxonomy" id="536980"/>
    <lineage>
        <taxon>Bacteria</taxon>
        <taxon>Pseudomonadati</taxon>
        <taxon>Bacteroidota</taxon>
        <taxon>Chitinophagia</taxon>
        <taxon>Chitinophagales</taxon>
        <taxon>Chitinophagaceae</taxon>
        <taxon>Chitinophaga</taxon>
    </lineage>
</organism>
<evidence type="ECO:0000313" key="8">
    <source>
        <dbReference type="EMBL" id="PSL43366.1"/>
    </source>
</evidence>
<evidence type="ECO:0000256" key="7">
    <source>
        <dbReference type="ARBA" id="ARBA00023237"/>
    </source>
</evidence>
<dbReference type="EMBL" id="PYAW01000008">
    <property type="protein sequence ID" value="PSL43366.1"/>
    <property type="molecule type" value="Genomic_DNA"/>
</dbReference>
<dbReference type="Gene3D" id="1.20.1600.10">
    <property type="entry name" value="Outer membrane efflux proteins (OEP)"/>
    <property type="match status" value="1"/>
</dbReference>
<comment type="subcellular location">
    <subcellularLocation>
        <location evidence="1">Cell outer membrane</location>
    </subcellularLocation>
</comment>
<dbReference type="Pfam" id="PF02321">
    <property type="entry name" value="OEP"/>
    <property type="match status" value="1"/>
</dbReference>